<reference evidence="5 7" key="1">
    <citation type="submission" date="2017-07" db="EMBL/GenBank/DDBJ databases">
        <title>Phylogenetic study on the rhizospheric bacterium Ochrobactrum sp. A44.</title>
        <authorList>
            <person name="Krzyzanowska D.M."/>
            <person name="Ossowicki A."/>
            <person name="Rajewska M."/>
            <person name="Maciag T."/>
            <person name="Kaczynski Z."/>
            <person name="Czerwicka M."/>
            <person name="Jafra S."/>
        </authorList>
    </citation>
    <scope>NUCLEOTIDE SEQUENCE [LARGE SCALE GENOMIC DNA]</scope>
    <source>
        <strain evidence="5 7">A44</strain>
    </source>
</reference>
<dbReference type="EMBL" id="VYXQ01000009">
    <property type="protein sequence ID" value="KAA9368134.1"/>
    <property type="molecule type" value="Genomic_DNA"/>
</dbReference>
<dbReference type="PROSITE" id="PS00041">
    <property type="entry name" value="HTH_ARAC_FAMILY_1"/>
    <property type="match status" value="1"/>
</dbReference>
<dbReference type="InterPro" id="IPR050204">
    <property type="entry name" value="AraC_XylS_family_regulators"/>
</dbReference>
<feature type="domain" description="HTH araC/xylS-type" evidence="4">
    <location>
        <begin position="198"/>
        <end position="296"/>
    </location>
</feature>
<dbReference type="SUPFAM" id="SSF46689">
    <property type="entry name" value="Homeodomain-like"/>
    <property type="match status" value="2"/>
</dbReference>
<keyword evidence="1" id="KW-0805">Transcription regulation</keyword>
<dbReference type="InterPro" id="IPR018062">
    <property type="entry name" value="HTH_AraC-typ_CS"/>
</dbReference>
<dbReference type="GO" id="GO:0003700">
    <property type="term" value="F:DNA-binding transcription factor activity"/>
    <property type="evidence" value="ECO:0007669"/>
    <property type="project" value="InterPro"/>
</dbReference>
<dbReference type="EMBL" id="CP022604">
    <property type="protein sequence ID" value="ASV85704.1"/>
    <property type="molecule type" value="Genomic_DNA"/>
</dbReference>
<protein>
    <submittedName>
        <fullName evidence="5">Helix-turn-helix domain protein</fullName>
    </submittedName>
    <submittedName>
        <fullName evidence="6">Helix-turn-helix transcriptional regulator</fullName>
    </submittedName>
</protein>
<evidence type="ECO:0000259" key="4">
    <source>
        <dbReference type="PROSITE" id="PS01124"/>
    </source>
</evidence>
<dbReference type="OrthoDB" id="9806208at2"/>
<dbReference type="Gene3D" id="1.10.10.60">
    <property type="entry name" value="Homeodomain-like"/>
    <property type="match status" value="2"/>
</dbReference>
<dbReference type="KEGG" id="och:CES85_1838"/>
<gene>
    <name evidence="5" type="ORF">CES85_1838</name>
    <name evidence="6" type="ORF">F3W84_11700</name>
</gene>
<evidence type="ECO:0000256" key="2">
    <source>
        <dbReference type="ARBA" id="ARBA00023125"/>
    </source>
</evidence>
<dbReference type="PANTHER" id="PTHR46796:SF6">
    <property type="entry name" value="ARAC SUBFAMILY"/>
    <property type="match status" value="1"/>
</dbReference>
<evidence type="ECO:0000313" key="8">
    <source>
        <dbReference type="Proteomes" id="UP000327108"/>
    </source>
</evidence>
<accession>A0A248UGC0</accession>
<name>A0A248UGC0_9HYPH</name>
<dbReference type="Pfam" id="PF12833">
    <property type="entry name" value="HTH_18"/>
    <property type="match status" value="1"/>
</dbReference>
<evidence type="ECO:0000313" key="5">
    <source>
        <dbReference type="EMBL" id="ASV85704.1"/>
    </source>
</evidence>
<dbReference type="PROSITE" id="PS01124">
    <property type="entry name" value="HTH_ARAC_FAMILY_2"/>
    <property type="match status" value="1"/>
</dbReference>
<dbReference type="GO" id="GO:0043565">
    <property type="term" value="F:sequence-specific DNA binding"/>
    <property type="evidence" value="ECO:0007669"/>
    <property type="project" value="InterPro"/>
</dbReference>
<dbReference type="Proteomes" id="UP000215256">
    <property type="component" value="Chromosome 1"/>
</dbReference>
<sequence length="299" mass="33730">MPNTEGNLVAFHDVETVEAIDIIRTSSDQGWKNLYAYTARLRPFRSIFKPVDSLLVAMVLKGHLQGTWQIGDEISELYLQPGSIIIIPPDESVKVSINSNAEVINIYISRKLMEDVFIEFSSVGNSLFKLDYSLSIFDDFLGQTISSVKDILYVGGRFSSIEVQYIARVLVARVISKYSTLTSGDLNPEAGLSLPTIQKTFDYIEQNLHRRIVIDRLANTAGVGAAQFARLFKRATKVTLHQYIIRRRVEKARELLVETQMPIAEIAHECGFADQVHLTRFFGRIIGTSPASFRRKAQR</sequence>
<reference evidence="6 8" key="2">
    <citation type="submission" date="2019-09" db="EMBL/GenBank/DDBJ databases">
        <title>Biological control of the noxious weed angled onion (Allium triquetrum) thwarted by endophytic bacteria in Victoria, Australia.</title>
        <authorList>
            <person name="Tehranchian P."/>
            <person name="Adair R.J."/>
            <person name="Van T.H."/>
            <person name="Morrison P.D."/>
            <person name="Williams H."/>
            <person name="Lawrie A.C."/>
        </authorList>
    </citation>
    <scope>NUCLEOTIDE SEQUENCE [LARGE SCALE GENOMIC DNA]</scope>
    <source>
        <strain evidence="6 8">RPTAtOch1</strain>
    </source>
</reference>
<dbReference type="SMART" id="SM00342">
    <property type="entry name" value="HTH_ARAC"/>
    <property type="match status" value="1"/>
</dbReference>
<evidence type="ECO:0000313" key="7">
    <source>
        <dbReference type="Proteomes" id="UP000215256"/>
    </source>
</evidence>
<dbReference type="Proteomes" id="UP000327108">
    <property type="component" value="Unassembled WGS sequence"/>
</dbReference>
<keyword evidence="2" id="KW-0238">DNA-binding</keyword>
<dbReference type="InterPro" id="IPR018060">
    <property type="entry name" value="HTH_AraC"/>
</dbReference>
<evidence type="ECO:0000256" key="3">
    <source>
        <dbReference type="ARBA" id="ARBA00023163"/>
    </source>
</evidence>
<dbReference type="RefSeq" id="WP_095447153.1">
    <property type="nucleotide sequence ID" value="NZ_CP022604.1"/>
</dbReference>
<evidence type="ECO:0000313" key="6">
    <source>
        <dbReference type="EMBL" id="KAA9368134.1"/>
    </source>
</evidence>
<evidence type="ECO:0000256" key="1">
    <source>
        <dbReference type="ARBA" id="ARBA00023015"/>
    </source>
</evidence>
<dbReference type="PANTHER" id="PTHR46796">
    <property type="entry name" value="HTH-TYPE TRANSCRIPTIONAL ACTIVATOR RHAS-RELATED"/>
    <property type="match status" value="1"/>
</dbReference>
<dbReference type="InterPro" id="IPR009057">
    <property type="entry name" value="Homeodomain-like_sf"/>
</dbReference>
<proteinExistence type="predicted"/>
<keyword evidence="8" id="KW-1185">Reference proteome</keyword>
<keyword evidence="3" id="KW-0804">Transcription</keyword>
<dbReference type="AlphaFoldDB" id="A0A248UGC0"/>
<organism evidence="5 7">
    <name type="scientific">Ochrobactrum quorumnocens</name>
    <dbReference type="NCBI Taxonomy" id="271865"/>
    <lineage>
        <taxon>Bacteria</taxon>
        <taxon>Pseudomonadati</taxon>
        <taxon>Pseudomonadota</taxon>
        <taxon>Alphaproteobacteria</taxon>
        <taxon>Hyphomicrobiales</taxon>
        <taxon>Brucellaceae</taxon>
        <taxon>Brucella/Ochrobactrum group</taxon>
        <taxon>Ochrobactrum</taxon>
    </lineage>
</organism>